<dbReference type="AlphaFoldDB" id="A0A1I7S7A8"/>
<dbReference type="PROSITE" id="PS50006">
    <property type="entry name" value="FHA_DOMAIN"/>
    <property type="match status" value="1"/>
</dbReference>
<dbReference type="Gene3D" id="6.10.250.1290">
    <property type="match status" value="1"/>
</dbReference>
<dbReference type="Proteomes" id="UP000659654">
    <property type="component" value="Unassembled WGS sequence"/>
</dbReference>
<dbReference type="FunFam" id="2.60.200.20:FF:000019">
    <property type="entry name" value="Nuclear inhibitor of protein phosphatase"/>
    <property type="match status" value="1"/>
</dbReference>
<feature type="region of interest" description="Disordered" evidence="1">
    <location>
        <begin position="253"/>
        <end position="289"/>
    </location>
</feature>
<evidence type="ECO:0000313" key="3">
    <source>
        <dbReference type="EMBL" id="CAD5209623.1"/>
    </source>
</evidence>
<proteinExistence type="predicted"/>
<dbReference type="SMART" id="SM00240">
    <property type="entry name" value="FHA"/>
    <property type="match status" value="1"/>
</dbReference>
<dbReference type="CDD" id="cd22674">
    <property type="entry name" value="FHA_PPP1R8"/>
    <property type="match status" value="1"/>
</dbReference>
<evidence type="ECO:0000259" key="2">
    <source>
        <dbReference type="PROSITE" id="PS50006"/>
    </source>
</evidence>
<evidence type="ECO:0000256" key="1">
    <source>
        <dbReference type="SAM" id="MobiDB-lite"/>
    </source>
</evidence>
<organism evidence="4 6">
    <name type="scientific">Bursaphelenchus xylophilus</name>
    <name type="common">Pinewood nematode worm</name>
    <name type="synonym">Aphelenchoides xylophilus</name>
    <dbReference type="NCBI Taxonomy" id="6326"/>
    <lineage>
        <taxon>Eukaryota</taxon>
        <taxon>Metazoa</taxon>
        <taxon>Ecdysozoa</taxon>
        <taxon>Nematoda</taxon>
        <taxon>Chromadorea</taxon>
        <taxon>Rhabditida</taxon>
        <taxon>Tylenchina</taxon>
        <taxon>Tylenchomorpha</taxon>
        <taxon>Aphelenchoidea</taxon>
        <taxon>Aphelenchoididae</taxon>
        <taxon>Bursaphelenchus</taxon>
    </lineage>
</organism>
<reference evidence="3" key="2">
    <citation type="submission" date="2020-09" db="EMBL/GenBank/DDBJ databases">
        <authorList>
            <person name="Kikuchi T."/>
        </authorList>
    </citation>
    <scope>NUCLEOTIDE SEQUENCE</scope>
    <source>
        <strain evidence="3">Ka4C1</strain>
    </source>
</reference>
<dbReference type="WBParaSite" id="BXY_0889700.1">
    <property type="protein sequence ID" value="BXY_0889700.1"/>
    <property type="gene ID" value="BXY_0889700"/>
</dbReference>
<feature type="domain" description="FHA" evidence="2">
    <location>
        <begin position="45"/>
        <end position="97"/>
    </location>
</feature>
<dbReference type="InterPro" id="IPR000253">
    <property type="entry name" value="FHA_dom"/>
</dbReference>
<reference evidence="6" key="1">
    <citation type="submission" date="2016-11" db="UniProtKB">
        <authorList>
            <consortium name="WormBaseParasite"/>
        </authorList>
    </citation>
    <scope>IDENTIFICATION</scope>
</reference>
<dbReference type="SMR" id="A0A1I7S7A8"/>
<dbReference type="EMBL" id="CAJFCV020000001">
    <property type="protein sequence ID" value="CAG9084836.1"/>
    <property type="molecule type" value="Genomic_DNA"/>
</dbReference>
<evidence type="ECO:0000313" key="4">
    <source>
        <dbReference type="Proteomes" id="UP000095284"/>
    </source>
</evidence>
<evidence type="ECO:0000313" key="6">
    <source>
        <dbReference type="WBParaSite" id="BXY_0889700.1"/>
    </source>
</evidence>
<dbReference type="Pfam" id="PF00498">
    <property type="entry name" value="FHA"/>
    <property type="match status" value="1"/>
</dbReference>
<accession>A0A1I7S7A8</accession>
<dbReference type="Proteomes" id="UP000095284">
    <property type="component" value="Unplaced"/>
</dbReference>
<feature type="compositionally biased region" description="Basic and acidic residues" evidence="1">
    <location>
        <begin position="279"/>
        <end position="289"/>
    </location>
</feature>
<dbReference type="OrthoDB" id="4096268at2759"/>
<keyword evidence="5" id="KW-1185">Reference proteome</keyword>
<dbReference type="Proteomes" id="UP000582659">
    <property type="component" value="Unassembled WGS sequence"/>
</dbReference>
<dbReference type="PANTHER" id="PTHR23308">
    <property type="entry name" value="NUCLEAR INHIBITOR OF PROTEIN PHOSPHATASE-1"/>
    <property type="match status" value="1"/>
</dbReference>
<name>A0A1I7S7A8_BURXY</name>
<feature type="compositionally biased region" description="Low complexity" evidence="1">
    <location>
        <begin position="261"/>
        <end position="273"/>
    </location>
</feature>
<dbReference type="EMBL" id="CAJFDI010000001">
    <property type="protein sequence ID" value="CAD5209623.1"/>
    <property type="molecule type" value="Genomic_DNA"/>
</dbReference>
<gene>
    <name evidence="3" type="ORF">BXYJ_LOCUS1528</name>
</gene>
<protein>
    <submittedName>
        <fullName evidence="3">(pine wood nematode) hypothetical protein</fullName>
    </submittedName>
    <submittedName>
        <fullName evidence="6">FHA domain-containing protein</fullName>
    </submittedName>
</protein>
<dbReference type="InterPro" id="IPR050923">
    <property type="entry name" value="Cell_Proc_Reg/RNA_Proc"/>
</dbReference>
<sequence>MTTEKGNETYKVPSWAGKPPQGSHLDVQKDERVIQKLLIDEKGSYYFGRNPNQCDFTIEHASASRVHAVLLYHKVLSKFSIVDLESSHGTFVRNVKISPLHPVFLDYNDSFRFGASSRSYIIREKVLPYTEEQDAPLPESEIEVDNLTSYNTMQNKRLPAIPCTVEECRKKKRPRNKVVFLAEEDVINPEDVDPTVGRFRNLIQTAVISNKRPMKDQTSLAPTKKRIVQPARDSADLNLSSSVLGDLSISSAPSLDAYSMKPSSITSNVSSSSYKKKYAKEAWPGRKPA</sequence>
<evidence type="ECO:0000313" key="5">
    <source>
        <dbReference type="Proteomes" id="UP000659654"/>
    </source>
</evidence>
<dbReference type="SUPFAM" id="SSF49879">
    <property type="entry name" value="SMAD/FHA domain"/>
    <property type="match status" value="1"/>
</dbReference>
<dbReference type="InterPro" id="IPR008984">
    <property type="entry name" value="SMAD_FHA_dom_sf"/>
</dbReference>
<dbReference type="Gene3D" id="2.60.200.20">
    <property type="match status" value="1"/>
</dbReference>
<dbReference type="eggNOG" id="KOG1880">
    <property type="taxonomic scope" value="Eukaryota"/>
</dbReference>
<feature type="region of interest" description="Disordered" evidence="1">
    <location>
        <begin position="1"/>
        <end position="25"/>
    </location>
</feature>